<evidence type="ECO:0000256" key="1">
    <source>
        <dbReference type="ARBA" id="ARBA00002521"/>
    </source>
</evidence>
<dbReference type="PRINTS" id="PR00599">
    <property type="entry name" value="MAPEPTIDASE"/>
</dbReference>
<dbReference type="KEGG" id="mha:HF1_14410"/>
<comment type="similarity">
    <text evidence="6">Belongs to the peptidase M24A family.</text>
</comment>
<dbReference type="Gene3D" id="3.90.230.10">
    <property type="entry name" value="Creatinase/methionine aminopeptidase superfamily"/>
    <property type="match status" value="1"/>
</dbReference>
<name>E8ZJX8_MYCHL</name>
<keyword evidence="2 6" id="KW-0031">Aminopeptidase</keyword>
<dbReference type="GO" id="GO:0005829">
    <property type="term" value="C:cytosol"/>
    <property type="evidence" value="ECO:0007669"/>
    <property type="project" value="TreeGrafter"/>
</dbReference>
<dbReference type="NCBIfam" id="TIGR00500">
    <property type="entry name" value="met_pdase_I"/>
    <property type="match status" value="1"/>
</dbReference>
<evidence type="ECO:0000256" key="6">
    <source>
        <dbReference type="RuleBase" id="RU003653"/>
    </source>
</evidence>
<dbReference type="Proteomes" id="UP000008637">
    <property type="component" value="Chromosome"/>
</dbReference>
<dbReference type="AlphaFoldDB" id="E8ZJX8"/>
<dbReference type="HOGENOM" id="CLU_015857_0_1_14"/>
<evidence type="ECO:0000256" key="3">
    <source>
        <dbReference type="ARBA" id="ARBA00022670"/>
    </source>
</evidence>
<evidence type="ECO:0000256" key="4">
    <source>
        <dbReference type="ARBA" id="ARBA00022723"/>
    </source>
</evidence>
<protein>
    <recommendedName>
        <fullName evidence="6">Methionine aminopeptidase</fullName>
        <ecNumber evidence="6">3.4.11.18</ecNumber>
    </recommendedName>
</protein>
<gene>
    <name evidence="8" type="primary">map</name>
    <name evidence="8" type="ORF">HF1_14410</name>
</gene>
<comment type="catalytic activity">
    <reaction evidence="6">
        <text>Release of N-terminal amino acids, preferentially methionine, from peptides and arylamides.</text>
        <dbReference type="EC" id="3.4.11.18"/>
    </reaction>
</comment>
<dbReference type="GO" id="GO:0006508">
    <property type="term" value="P:proteolysis"/>
    <property type="evidence" value="ECO:0007669"/>
    <property type="project" value="UniProtKB-KW"/>
</dbReference>
<dbReference type="EMBL" id="FR773153">
    <property type="protein sequence ID" value="CBY93449.1"/>
    <property type="molecule type" value="Genomic_DNA"/>
</dbReference>
<dbReference type="InterPro" id="IPR001714">
    <property type="entry name" value="Pept_M24_MAP"/>
</dbReference>
<sequence length="262" mass="28705">MESKLTPAELDEMREGGKIWRSISKSLAEFVKPGITGKEINDKAAELFAQFGVGTAFYMYHNFPGNICISVNDCIIHGVGHDVTLSATDKVTLDIGFKHKSIFIDSAITLIVSPESNKKYADFIKLGKEALWEGIKAVKPNCTQGDIAFAIDSFVKANSKYSIIDGFVGHAIGKQLHLNPHIFNKGMLKGQGVKIVPGMVICIEPMLLDQVTGEYTKGNNGFDILSKEPNAMTCHWEHMVLIKEDGIEVITASPEEVAEYLG</sequence>
<dbReference type="GO" id="GO:0070006">
    <property type="term" value="F:metalloaminopeptidase activity"/>
    <property type="evidence" value="ECO:0007669"/>
    <property type="project" value="InterPro"/>
</dbReference>
<dbReference type="SUPFAM" id="SSF55920">
    <property type="entry name" value="Creatinase/aminopeptidase"/>
    <property type="match status" value="1"/>
</dbReference>
<dbReference type="InterPro" id="IPR036005">
    <property type="entry name" value="Creatinase/aminopeptidase-like"/>
</dbReference>
<comment type="cofactor">
    <cofactor evidence="6">
        <name>Co(2+)</name>
        <dbReference type="ChEBI" id="CHEBI:48828"/>
    </cofactor>
    <cofactor evidence="6">
        <name>Zn(2+)</name>
        <dbReference type="ChEBI" id="CHEBI:29105"/>
    </cofactor>
    <cofactor evidence="6">
        <name>Mn(2+)</name>
        <dbReference type="ChEBI" id="CHEBI:29035"/>
    </cofactor>
    <cofactor evidence="6">
        <name>Fe(2+)</name>
        <dbReference type="ChEBI" id="CHEBI:29033"/>
    </cofactor>
    <text evidence="6">Binds 2 divalent metal cations per subunit. Has a high-affinity and a low affinity metal-binding site. The true nature of the physiological cofactor is under debate. The enzyme is active with cobalt, zinc, manganese or divalent iron ions.</text>
</comment>
<keyword evidence="9" id="KW-1185">Reference proteome</keyword>
<feature type="domain" description="Peptidase M24" evidence="7">
    <location>
        <begin position="12"/>
        <end position="244"/>
    </location>
</feature>
<keyword evidence="5 8" id="KW-0378">Hydrolase</keyword>
<dbReference type="PANTHER" id="PTHR43330:SF27">
    <property type="entry name" value="METHIONINE AMINOPEPTIDASE"/>
    <property type="match status" value="1"/>
</dbReference>
<accession>E8ZJX8</accession>
<comment type="function">
    <text evidence="1">Removes the N-terminal methionine from nascent proteins. The N-terminal methionine is often cleaved when the second residue in the primary sequence is small and uncharged (Met-Ala-, Cys, Gly, Pro, Ser, Thr, or Val). Requires deformylation of the N(alpha)-formylated initiator methionine before it can be hydrolyzed.</text>
</comment>
<evidence type="ECO:0000259" key="7">
    <source>
        <dbReference type="Pfam" id="PF00557"/>
    </source>
</evidence>
<evidence type="ECO:0000313" key="8">
    <source>
        <dbReference type="EMBL" id="CBY93449.1"/>
    </source>
</evidence>
<dbReference type="PANTHER" id="PTHR43330">
    <property type="entry name" value="METHIONINE AMINOPEPTIDASE"/>
    <property type="match status" value="1"/>
</dbReference>
<organism evidence="8 9">
    <name type="scientific">Mycoplasma haemofelis (strain Langford 1)</name>
    <name type="common">Haemobartonella felis</name>
    <dbReference type="NCBI Taxonomy" id="941640"/>
    <lineage>
        <taxon>Bacteria</taxon>
        <taxon>Bacillati</taxon>
        <taxon>Mycoplasmatota</taxon>
        <taxon>Mollicutes</taxon>
        <taxon>Mycoplasmataceae</taxon>
        <taxon>Mycoplasma</taxon>
    </lineage>
</organism>
<dbReference type="EC" id="3.4.11.18" evidence="6"/>
<keyword evidence="4 6" id="KW-0479">Metal-binding</keyword>
<proteinExistence type="inferred from homology"/>
<evidence type="ECO:0000313" key="9">
    <source>
        <dbReference type="Proteomes" id="UP000008637"/>
    </source>
</evidence>
<dbReference type="GO" id="GO:0004239">
    <property type="term" value="F:initiator methionyl aminopeptidase activity"/>
    <property type="evidence" value="ECO:0007669"/>
    <property type="project" value="UniProtKB-EC"/>
</dbReference>
<evidence type="ECO:0000256" key="5">
    <source>
        <dbReference type="ARBA" id="ARBA00022801"/>
    </source>
</evidence>
<evidence type="ECO:0000256" key="2">
    <source>
        <dbReference type="ARBA" id="ARBA00022438"/>
    </source>
</evidence>
<reference evidence="8 9" key="1">
    <citation type="journal article" date="2011" name="J. Bacteriol.">
        <title>Complete genome sequence of Mycoplasma haemofelis, a hemotropic mycoplasma.</title>
        <authorList>
            <person name="Barker E.N."/>
            <person name="Helps C.R."/>
            <person name="Peters I.R."/>
            <person name="Darby A.C."/>
            <person name="Radford A.D."/>
            <person name="Tasker S."/>
        </authorList>
    </citation>
    <scope>NUCLEOTIDE SEQUENCE [LARGE SCALE GENOMIC DNA]</scope>
    <source>
        <strain evidence="8 9">Langford 1</strain>
    </source>
</reference>
<dbReference type="InterPro" id="IPR002467">
    <property type="entry name" value="Pept_M24A_MAP1"/>
</dbReference>
<dbReference type="Pfam" id="PF00557">
    <property type="entry name" value="Peptidase_M24"/>
    <property type="match status" value="1"/>
</dbReference>
<dbReference type="OrthoDB" id="9802055at2"/>
<dbReference type="GO" id="GO:0046872">
    <property type="term" value="F:metal ion binding"/>
    <property type="evidence" value="ECO:0007669"/>
    <property type="project" value="UniProtKB-KW"/>
</dbReference>
<keyword evidence="3 6" id="KW-0645">Protease</keyword>
<dbReference type="InterPro" id="IPR000994">
    <property type="entry name" value="Pept_M24"/>
</dbReference>